<dbReference type="EMBL" id="MFPS01000003">
    <property type="protein sequence ID" value="OGH60144.1"/>
    <property type="molecule type" value="Genomic_DNA"/>
</dbReference>
<dbReference type="InterPro" id="IPR005794">
    <property type="entry name" value="Fmt"/>
</dbReference>
<evidence type="ECO:0000256" key="3">
    <source>
        <dbReference type="ARBA" id="ARBA00022679"/>
    </source>
</evidence>
<organism evidence="8 9">
    <name type="scientific">Candidatus Magasanikbacteria bacterium RIFCSPHIGHO2_01_FULL_33_34</name>
    <dbReference type="NCBI Taxonomy" id="1798671"/>
    <lineage>
        <taxon>Bacteria</taxon>
        <taxon>Candidatus Magasanikiibacteriota</taxon>
    </lineage>
</organism>
<comment type="similarity">
    <text evidence="1 5">Belongs to the Fmt family.</text>
</comment>
<dbReference type="InterPro" id="IPR041711">
    <property type="entry name" value="Met-tRNA-FMT_N"/>
</dbReference>
<protein>
    <recommendedName>
        <fullName evidence="2 5">Methionyl-tRNA formyltransferase</fullName>
        <ecNumber evidence="2 5">2.1.2.9</ecNumber>
    </recommendedName>
</protein>
<keyword evidence="4 5" id="KW-0648">Protein biosynthesis</keyword>
<dbReference type="PANTHER" id="PTHR11138:SF5">
    <property type="entry name" value="METHIONYL-TRNA FORMYLTRANSFERASE, MITOCHONDRIAL"/>
    <property type="match status" value="1"/>
</dbReference>
<dbReference type="Gene3D" id="3.40.50.12230">
    <property type="match status" value="1"/>
</dbReference>
<keyword evidence="3 5" id="KW-0808">Transferase</keyword>
<evidence type="ECO:0000313" key="8">
    <source>
        <dbReference type="EMBL" id="OGH60144.1"/>
    </source>
</evidence>
<dbReference type="SUPFAM" id="SSF53328">
    <property type="entry name" value="Formyltransferase"/>
    <property type="match status" value="1"/>
</dbReference>
<feature type="binding site" evidence="5">
    <location>
        <begin position="105"/>
        <end position="108"/>
    </location>
    <ligand>
        <name>(6S)-5,6,7,8-tetrahydrofolate</name>
        <dbReference type="ChEBI" id="CHEBI:57453"/>
    </ligand>
</feature>
<evidence type="ECO:0000256" key="5">
    <source>
        <dbReference type="HAMAP-Rule" id="MF_00182"/>
    </source>
</evidence>
<dbReference type="CDD" id="cd08704">
    <property type="entry name" value="Met_tRNA_FMT_C"/>
    <property type="match status" value="1"/>
</dbReference>
<dbReference type="GO" id="GO:0004479">
    <property type="term" value="F:methionyl-tRNA formyltransferase activity"/>
    <property type="evidence" value="ECO:0007669"/>
    <property type="project" value="UniProtKB-UniRule"/>
</dbReference>
<dbReference type="SUPFAM" id="SSF50486">
    <property type="entry name" value="FMT C-terminal domain-like"/>
    <property type="match status" value="1"/>
</dbReference>
<feature type="domain" description="Formyl transferase N-terminal" evidence="6">
    <location>
        <begin position="1"/>
        <end position="176"/>
    </location>
</feature>
<dbReference type="InterPro" id="IPR011034">
    <property type="entry name" value="Formyl_transferase-like_C_sf"/>
</dbReference>
<evidence type="ECO:0000256" key="4">
    <source>
        <dbReference type="ARBA" id="ARBA00022917"/>
    </source>
</evidence>
<dbReference type="PROSITE" id="PS00373">
    <property type="entry name" value="GART"/>
    <property type="match status" value="1"/>
</dbReference>
<dbReference type="NCBIfam" id="TIGR00460">
    <property type="entry name" value="fmt"/>
    <property type="match status" value="1"/>
</dbReference>
<dbReference type="InterPro" id="IPR036477">
    <property type="entry name" value="Formyl_transf_N_sf"/>
</dbReference>
<evidence type="ECO:0000313" key="9">
    <source>
        <dbReference type="Proteomes" id="UP000177067"/>
    </source>
</evidence>
<dbReference type="CDD" id="cd08646">
    <property type="entry name" value="FMT_core_Met-tRNA-FMT_N"/>
    <property type="match status" value="1"/>
</dbReference>
<dbReference type="Proteomes" id="UP000177067">
    <property type="component" value="Unassembled WGS sequence"/>
</dbReference>
<evidence type="ECO:0000256" key="2">
    <source>
        <dbReference type="ARBA" id="ARBA00012261"/>
    </source>
</evidence>
<comment type="function">
    <text evidence="5">Attaches a formyl group to the free amino group of methionyl-tRNA(fMet). The formyl group appears to play a dual role in the initiator identity of N-formylmethionyl-tRNA by promoting its recognition by IF2 and preventing the misappropriation of this tRNA by the elongation apparatus.</text>
</comment>
<gene>
    <name evidence="5" type="primary">fmt</name>
    <name evidence="8" type="ORF">A2725_00455</name>
</gene>
<dbReference type="InterPro" id="IPR044135">
    <property type="entry name" value="Met-tRNA-FMT_C"/>
</dbReference>
<evidence type="ECO:0000259" key="7">
    <source>
        <dbReference type="Pfam" id="PF02911"/>
    </source>
</evidence>
<name>A0A1F6LLF2_9BACT</name>
<comment type="catalytic activity">
    <reaction evidence="5">
        <text>L-methionyl-tRNA(fMet) + (6R)-10-formyltetrahydrofolate = N-formyl-L-methionyl-tRNA(fMet) + (6S)-5,6,7,8-tetrahydrofolate + H(+)</text>
        <dbReference type="Rhea" id="RHEA:24380"/>
        <dbReference type="Rhea" id="RHEA-COMP:9952"/>
        <dbReference type="Rhea" id="RHEA-COMP:9953"/>
        <dbReference type="ChEBI" id="CHEBI:15378"/>
        <dbReference type="ChEBI" id="CHEBI:57453"/>
        <dbReference type="ChEBI" id="CHEBI:78530"/>
        <dbReference type="ChEBI" id="CHEBI:78844"/>
        <dbReference type="ChEBI" id="CHEBI:195366"/>
        <dbReference type="EC" id="2.1.2.9"/>
    </reaction>
</comment>
<dbReference type="Pfam" id="PF00551">
    <property type="entry name" value="Formyl_trans_N"/>
    <property type="match status" value="1"/>
</dbReference>
<accession>A0A1F6LLF2</accession>
<comment type="caution">
    <text evidence="8">The sequence shown here is derived from an EMBL/GenBank/DDBJ whole genome shotgun (WGS) entry which is preliminary data.</text>
</comment>
<dbReference type="AlphaFoldDB" id="A0A1F6LLF2"/>
<proteinExistence type="inferred from homology"/>
<evidence type="ECO:0000256" key="1">
    <source>
        <dbReference type="ARBA" id="ARBA00010699"/>
    </source>
</evidence>
<sequence>MKVVFFGTHQFASVILQSMIDNPKINVSLVITQPDKPVGRKQDLKKSFVKILSENNNIKVEQPENLKNYNLVDKFDLGITAQYGLLIPEHILNTPTHGTLNVHTSLLPKYRGASPIQSVLINGETETGVTIMKMDKGLDTGPILLQKRLKIKPHDTYTTLSENLAKISSQALSEAIDGYVEGKLKPQIQNNSLATECHELSREDGQIDWNKTSKEIYNLYRGLTPWPGIWTMWQEKRLKLLEIKESDKIIDAGKVIIEEKHIYIGCSEKSIELLKLQLEGKKPMNVIEFLNGYKSIANEIL</sequence>
<dbReference type="InterPro" id="IPR005793">
    <property type="entry name" value="Formyl_trans_C"/>
</dbReference>
<feature type="domain" description="Formyl transferase C-terminal" evidence="7">
    <location>
        <begin position="200"/>
        <end position="293"/>
    </location>
</feature>
<dbReference type="InterPro" id="IPR002376">
    <property type="entry name" value="Formyl_transf_N"/>
</dbReference>
<reference evidence="8 9" key="1">
    <citation type="journal article" date="2016" name="Nat. Commun.">
        <title>Thousands of microbial genomes shed light on interconnected biogeochemical processes in an aquifer system.</title>
        <authorList>
            <person name="Anantharaman K."/>
            <person name="Brown C.T."/>
            <person name="Hug L.A."/>
            <person name="Sharon I."/>
            <person name="Castelle C.J."/>
            <person name="Probst A.J."/>
            <person name="Thomas B.C."/>
            <person name="Singh A."/>
            <person name="Wilkins M.J."/>
            <person name="Karaoz U."/>
            <person name="Brodie E.L."/>
            <person name="Williams K.H."/>
            <person name="Hubbard S.S."/>
            <person name="Banfield J.F."/>
        </authorList>
    </citation>
    <scope>NUCLEOTIDE SEQUENCE [LARGE SCALE GENOMIC DNA]</scope>
</reference>
<dbReference type="Pfam" id="PF02911">
    <property type="entry name" value="Formyl_trans_C"/>
    <property type="match status" value="1"/>
</dbReference>
<evidence type="ECO:0000259" key="6">
    <source>
        <dbReference type="Pfam" id="PF00551"/>
    </source>
</evidence>
<dbReference type="HAMAP" id="MF_00182">
    <property type="entry name" value="Formyl_trans"/>
    <property type="match status" value="1"/>
</dbReference>
<dbReference type="InterPro" id="IPR001555">
    <property type="entry name" value="GART_AS"/>
</dbReference>
<dbReference type="PANTHER" id="PTHR11138">
    <property type="entry name" value="METHIONYL-TRNA FORMYLTRANSFERASE"/>
    <property type="match status" value="1"/>
</dbReference>
<dbReference type="GO" id="GO:0005829">
    <property type="term" value="C:cytosol"/>
    <property type="evidence" value="ECO:0007669"/>
    <property type="project" value="TreeGrafter"/>
</dbReference>
<dbReference type="EC" id="2.1.2.9" evidence="2 5"/>